<dbReference type="AlphaFoldDB" id="A0A4R5UP40"/>
<dbReference type="RefSeq" id="WP_133315034.1">
    <property type="nucleotide sequence ID" value="NZ_SMTL01000001.1"/>
</dbReference>
<evidence type="ECO:0000313" key="2">
    <source>
        <dbReference type="EMBL" id="TDK39589.1"/>
    </source>
</evidence>
<proteinExistence type="predicted"/>
<protein>
    <submittedName>
        <fullName evidence="2">Uncharacterized protein</fullName>
    </submittedName>
</protein>
<organism evidence="2 3">
    <name type="scientific">Rhizobium deserti</name>
    <dbReference type="NCBI Taxonomy" id="2547961"/>
    <lineage>
        <taxon>Bacteria</taxon>
        <taxon>Pseudomonadati</taxon>
        <taxon>Pseudomonadota</taxon>
        <taxon>Alphaproteobacteria</taxon>
        <taxon>Hyphomicrobiales</taxon>
        <taxon>Rhizobiaceae</taxon>
        <taxon>Rhizobium/Agrobacterium group</taxon>
        <taxon>Rhizobium</taxon>
    </lineage>
</organism>
<reference evidence="2 3" key="1">
    <citation type="submission" date="2019-03" db="EMBL/GenBank/DDBJ databases">
        <title>Rhizobium sp. nov., an bacterium isolated from biocrust in Mu Us Desert.</title>
        <authorList>
            <person name="Lixiong L."/>
        </authorList>
    </citation>
    <scope>NUCLEOTIDE SEQUENCE [LARGE SCALE GENOMIC DNA]</scope>
    <source>
        <strain evidence="2 3">SPY-1</strain>
    </source>
</reference>
<feature type="region of interest" description="Disordered" evidence="1">
    <location>
        <begin position="1"/>
        <end position="20"/>
    </location>
</feature>
<dbReference type="OrthoDB" id="8421409at2"/>
<evidence type="ECO:0000313" key="3">
    <source>
        <dbReference type="Proteomes" id="UP000295238"/>
    </source>
</evidence>
<sequence>MAEFARTGTGTDQKPRHEQHDVRDRLILALYAQLQAERQTREALEYVIRNGALAPEVLEAIAGDPIPVAITEDVAAVEKIIALDARRPTARHNKTKGAETT</sequence>
<dbReference type="EMBL" id="SMTL01000001">
    <property type="protein sequence ID" value="TDK39589.1"/>
    <property type="molecule type" value="Genomic_DNA"/>
</dbReference>
<keyword evidence="3" id="KW-1185">Reference proteome</keyword>
<evidence type="ECO:0000256" key="1">
    <source>
        <dbReference type="SAM" id="MobiDB-lite"/>
    </source>
</evidence>
<name>A0A4R5UP40_9HYPH</name>
<comment type="caution">
    <text evidence="2">The sequence shown here is derived from an EMBL/GenBank/DDBJ whole genome shotgun (WGS) entry which is preliminary data.</text>
</comment>
<accession>A0A4R5UP40</accession>
<dbReference type="Proteomes" id="UP000295238">
    <property type="component" value="Unassembled WGS sequence"/>
</dbReference>
<gene>
    <name evidence="2" type="ORF">E2F50_05620</name>
</gene>